<dbReference type="NCBIfam" id="NF047529">
    <property type="entry name" value="SrpA"/>
    <property type="match status" value="1"/>
</dbReference>
<evidence type="ECO:0000313" key="2">
    <source>
        <dbReference type="Proteomes" id="UP000012166"/>
    </source>
</evidence>
<comment type="caution">
    <text evidence="1">The sequence shown here is derived from an EMBL/GenBank/DDBJ whole genome shotgun (WGS) entry which is preliminary data.</text>
</comment>
<accession>A0ABC9SK02</accession>
<dbReference type="Proteomes" id="UP000012166">
    <property type="component" value="Unassembled WGS sequence"/>
</dbReference>
<dbReference type="EMBL" id="AHMS02000020">
    <property type="protein sequence ID" value="EMN18143.1"/>
    <property type="molecule type" value="Genomic_DNA"/>
</dbReference>
<sequence>MKQNKNQLQRGMLTITAFAIATLFLVTNCKKEKDDNKELLLMAALFSAPNGKADFKFSNTTNLLAARTKDSSRFLTLPDTIGQGAAFLTDLAGDNPQNYGDGNGDGFNDKFLTPEAAEIQICQIVAYKSVEKGGPARGSETLQNANFVSFNITGPFSDPHGQFGGVCTAFAGIPITGLSVTTNRSLQINQIPQDEKNDYDRIGLVIRAFRYYFNPNDLPENAYRYVDLILNKPTPPAFPGMEDVVFAERGDVSPAIFDHKAPRSFVTSPSLMFPELLAQDEFRPYSFFESFIDASSGSLLKMPDGTSTNAAFGFNSLNPAENYSGVLYTNHSQKLKFKLPTSAKSLKKDDPYILVVDLNNTKGEKGNLLFNVSVDKVLFWDSASVDNIFSPQLDAADRPNATNGEDNLATTTRKNLIFHLPTIRNEMNQILEKRK</sequence>
<dbReference type="AlphaFoldDB" id="A0ABC9SK02"/>
<protein>
    <recommendedName>
        <fullName evidence="3">Lipoprotein</fullName>
    </recommendedName>
</protein>
<organism evidence="1 2">
    <name type="scientific">Leptospira borgpetersenii str. Brem 328</name>
    <dbReference type="NCBI Taxonomy" id="1049780"/>
    <lineage>
        <taxon>Bacteria</taxon>
        <taxon>Pseudomonadati</taxon>
        <taxon>Spirochaetota</taxon>
        <taxon>Spirochaetia</taxon>
        <taxon>Leptospirales</taxon>
        <taxon>Leptospiraceae</taxon>
        <taxon>Leptospira</taxon>
    </lineage>
</organism>
<name>A0ABC9SK02_LEPBO</name>
<proteinExistence type="predicted"/>
<dbReference type="RefSeq" id="WP_002726787.1">
    <property type="nucleotide sequence ID" value="NZ_AHMS02000020.1"/>
</dbReference>
<evidence type="ECO:0000313" key="1">
    <source>
        <dbReference type="EMBL" id="EMN18143.1"/>
    </source>
</evidence>
<evidence type="ECO:0008006" key="3">
    <source>
        <dbReference type="Google" id="ProtNLM"/>
    </source>
</evidence>
<gene>
    <name evidence="1" type="ORF">LEP1GSC056_1618</name>
</gene>
<reference evidence="1 2" key="1">
    <citation type="submission" date="2013-01" db="EMBL/GenBank/DDBJ databases">
        <authorList>
            <person name="Harkins D.M."/>
            <person name="Durkin A.S."/>
            <person name="Brinkac L.M."/>
            <person name="Haft D.H."/>
            <person name="Selengut J.D."/>
            <person name="Sanka R."/>
            <person name="DePew J."/>
            <person name="Purushe J."/>
            <person name="Hartskeerl R.A."/>
            <person name="Ahmed A."/>
            <person name="van der Linden H."/>
            <person name="Goris M.G.A."/>
            <person name="Vinetz J.M."/>
            <person name="Sutton G.G."/>
            <person name="Nierman W.C."/>
            <person name="Fouts D.E."/>
        </authorList>
    </citation>
    <scope>NUCLEOTIDE SEQUENCE [LARGE SCALE GENOMIC DNA]</scope>
    <source>
        <strain evidence="1 2">Brem 328</strain>
    </source>
</reference>